<dbReference type="GeneID" id="94351596"/>
<evidence type="ECO:0000256" key="3">
    <source>
        <dbReference type="PROSITE-ProRule" id="PRU00354"/>
    </source>
</evidence>
<sequence length="292" mass="33164">MSITTTNDKQWFSETEAMWPGQKFSLQVEEVLFRGKSEYQDVLVFRSATYGHVLVLDGVIQLTERDEFAYQEMITHLPMFAHKLPKRVLVVGGGDGGVLREVVKHDCVEEIVMCEIDSMVCDVSKTYFKETVATAFEDPRVTLLHADAALYLRENTTNKFDVIIVDSSDPVGPAEVLYRAEFYENMKNALSLDGTICTQGECLWLHLDLIVDVMQRCQNLFPTVNYSYTSIPTYPSGQIGFILCSLDQGVDKPKRNISSNLEQTLRYYSTKIHEASFVLPSFAERKIAIVRK</sequence>
<dbReference type="FunFam" id="3.40.50.150:FF:000013">
    <property type="entry name" value="Spermidine synthase"/>
    <property type="match status" value="1"/>
</dbReference>
<dbReference type="GO" id="GO:0004766">
    <property type="term" value="F:spermidine synthase activity"/>
    <property type="evidence" value="ECO:0007669"/>
    <property type="project" value="TreeGrafter"/>
</dbReference>
<dbReference type="KEGG" id="blac:94351596"/>
<reference evidence="6 7" key="1">
    <citation type="journal article" date="2021" name="Genome Biol.">
        <title>AFLAP: assembly-free linkage analysis pipeline using k-mers from genome sequencing data.</title>
        <authorList>
            <person name="Fletcher K."/>
            <person name="Zhang L."/>
            <person name="Gil J."/>
            <person name="Han R."/>
            <person name="Cavanaugh K."/>
            <person name="Michelmore R."/>
        </authorList>
    </citation>
    <scope>NUCLEOTIDE SEQUENCE [LARGE SCALE GENOMIC DNA]</scope>
    <source>
        <strain evidence="6 7">SF5</strain>
    </source>
</reference>
<dbReference type="InterPro" id="IPR030373">
    <property type="entry name" value="PABS_CS"/>
</dbReference>
<evidence type="ECO:0000256" key="2">
    <source>
        <dbReference type="ARBA" id="ARBA00022679"/>
    </source>
</evidence>
<dbReference type="OrthoDB" id="38125at2759"/>
<keyword evidence="2 3" id="KW-0808">Transferase</keyword>
<name>A0A976FKC3_BRELC</name>
<dbReference type="Pfam" id="PF17284">
    <property type="entry name" value="Spermine_synt_N"/>
    <property type="match status" value="1"/>
</dbReference>
<dbReference type="PANTHER" id="PTHR11558">
    <property type="entry name" value="SPERMIDINE/SPERMINE SYNTHASE"/>
    <property type="match status" value="1"/>
</dbReference>
<organism evidence="6 7">
    <name type="scientific">Bremia lactucae</name>
    <name type="common">Lettuce downy mildew</name>
    <dbReference type="NCBI Taxonomy" id="4779"/>
    <lineage>
        <taxon>Eukaryota</taxon>
        <taxon>Sar</taxon>
        <taxon>Stramenopiles</taxon>
        <taxon>Oomycota</taxon>
        <taxon>Peronosporomycetes</taxon>
        <taxon>Peronosporales</taxon>
        <taxon>Peronosporaceae</taxon>
        <taxon>Bremia</taxon>
    </lineage>
</organism>
<dbReference type="GO" id="GO:0005829">
    <property type="term" value="C:cytosol"/>
    <property type="evidence" value="ECO:0007669"/>
    <property type="project" value="TreeGrafter"/>
</dbReference>
<dbReference type="FunFam" id="2.30.140.10:FF:000001">
    <property type="entry name" value="SPE3p Spermidine synthase"/>
    <property type="match status" value="1"/>
</dbReference>
<comment type="caution">
    <text evidence="6">The sequence shown here is derived from an EMBL/GenBank/DDBJ whole genome shotgun (WGS) entry which is preliminary data.</text>
</comment>
<dbReference type="PROSITE" id="PS51006">
    <property type="entry name" value="PABS_2"/>
    <property type="match status" value="1"/>
</dbReference>
<dbReference type="InterPro" id="IPR035246">
    <property type="entry name" value="Spermidine_synt_N"/>
</dbReference>
<dbReference type="InterPro" id="IPR037163">
    <property type="entry name" value="Spermidine_synt_N_sf"/>
</dbReference>
<protein>
    <recommendedName>
        <fullName evidence="5">PABS domain-containing protein</fullName>
    </recommendedName>
</protein>
<dbReference type="RefSeq" id="XP_067817921.1">
    <property type="nucleotide sequence ID" value="XM_067965925.1"/>
</dbReference>
<keyword evidence="3" id="KW-0620">Polyamine biosynthesis</keyword>
<evidence type="ECO:0000313" key="6">
    <source>
        <dbReference type="EMBL" id="TDH68422.1"/>
    </source>
</evidence>
<dbReference type="SUPFAM" id="SSF53335">
    <property type="entry name" value="S-adenosyl-L-methionine-dependent methyltransferases"/>
    <property type="match status" value="1"/>
</dbReference>
<feature type="active site" description="Proton acceptor" evidence="3">
    <location>
        <position position="166"/>
    </location>
</feature>
<comment type="similarity">
    <text evidence="1 4">Belongs to the spermidine/spermine synthase family.</text>
</comment>
<gene>
    <name evidence="6" type="ORF">CCR75_007869</name>
</gene>
<dbReference type="PANTHER" id="PTHR11558:SF11">
    <property type="entry name" value="SPERMIDINE SYNTHASE"/>
    <property type="match status" value="1"/>
</dbReference>
<dbReference type="HAMAP" id="MF_00198">
    <property type="entry name" value="Spermidine_synth"/>
    <property type="match status" value="1"/>
</dbReference>
<evidence type="ECO:0000256" key="1">
    <source>
        <dbReference type="ARBA" id="ARBA00007867"/>
    </source>
</evidence>
<dbReference type="PROSITE" id="PS01330">
    <property type="entry name" value="PABS_1"/>
    <property type="match status" value="1"/>
</dbReference>
<dbReference type="InterPro" id="IPR001045">
    <property type="entry name" value="Spermi_synthase"/>
</dbReference>
<evidence type="ECO:0000256" key="4">
    <source>
        <dbReference type="RuleBase" id="RU003836"/>
    </source>
</evidence>
<dbReference type="Pfam" id="PF01564">
    <property type="entry name" value="Spermine_synth"/>
    <property type="match status" value="1"/>
</dbReference>
<dbReference type="EMBL" id="SHOA02000016">
    <property type="protein sequence ID" value="TDH68422.1"/>
    <property type="molecule type" value="Genomic_DNA"/>
</dbReference>
<evidence type="ECO:0000313" key="7">
    <source>
        <dbReference type="Proteomes" id="UP000294530"/>
    </source>
</evidence>
<dbReference type="AlphaFoldDB" id="A0A976FKC3"/>
<dbReference type="NCBIfam" id="NF037959">
    <property type="entry name" value="MFS_SpdSyn"/>
    <property type="match status" value="1"/>
</dbReference>
<dbReference type="Gene3D" id="3.40.50.150">
    <property type="entry name" value="Vaccinia Virus protein VP39"/>
    <property type="match status" value="1"/>
</dbReference>
<dbReference type="NCBIfam" id="TIGR00417">
    <property type="entry name" value="speE"/>
    <property type="match status" value="1"/>
</dbReference>
<dbReference type="NCBIfam" id="NF002010">
    <property type="entry name" value="PRK00811.1"/>
    <property type="match status" value="1"/>
</dbReference>
<dbReference type="Proteomes" id="UP000294530">
    <property type="component" value="Unassembled WGS sequence"/>
</dbReference>
<dbReference type="GO" id="GO:0008295">
    <property type="term" value="P:spermidine biosynthetic process"/>
    <property type="evidence" value="ECO:0007669"/>
    <property type="project" value="TreeGrafter"/>
</dbReference>
<accession>A0A976FKC3</accession>
<proteinExistence type="inferred from homology"/>
<dbReference type="InterPro" id="IPR029063">
    <property type="entry name" value="SAM-dependent_MTases_sf"/>
</dbReference>
<feature type="domain" description="PABS" evidence="5">
    <location>
        <begin position="9"/>
        <end position="246"/>
    </location>
</feature>
<keyword evidence="7" id="KW-1185">Reference proteome</keyword>
<evidence type="ECO:0000259" key="5">
    <source>
        <dbReference type="PROSITE" id="PS51006"/>
    </source>
</evidence>
<dbReference type="InterPro" id="IPR030374">
    <property type="entry name" value="PABS"/>
</dbReference>
<dbReference type="Gene3D" id="2.30.140.10">
    <property type="entry name" value="Spermidine synthase, tetramerisation domain"/>
    <property type="match status" value="1"/>
</dbReference>